<sequence>MANDNLADKTVFITGAGSGIGEAAALLFAKRGARIVVLDIEGNRAEAVAEEIRKQGGECTAIAADVGNESDMKQAIGETVSRFGSLDVLINNAASQIMGPLHECTEEQFDRMMQVNVKGVFFGCKYALPVMMSRRSGVVLSVSSVLGVVGDPDLSVYGATKGAIIALTKSLAVAYGPYGIRANCLCPGDVNTPMVKRFFDYQSDPEQARDQVNRHYPLRRIAEPEEIASALAFLASSDASFISGSSMFVDGGLTSEVY</sequence>
<dbReference type="PRINTS" id="PR00080">
    <property type="entry name" value="SDRFAMILY"/>
</dbReference>
<evidence type="ECO:0000256" key="1">
    <source>
        <dbReference type="ARBA" id="ARBA00006484"/>
    </source>
</evidence>
<keyword evidence="3" id="KW-0520">NAD</keyword>
<accession>A0A329MG55</accession>
<dbReference type="InterPro" id="IPR057326">
    <property type="entry name" value="KR_dom"/>
</dbReference>
<dbReference type="FunFam" id="3.40.50.720:FF:000084">
    <property type="entry name" value="Short-chain dehydrogenase reductase"/>
    <property type="match status" value="1"/>
</dbReference>
<dbReference type="InterPro" id="IPR020904">
    <property type="entry name" value="Sc_DH/Rdtase_CS"/>
</dbReference>
<dbReference type="Gene3D" id="3.40.50.720">
    <property type="entry name" value="NAD(P)-binding Rossmann-like Domain"/>
    <property type="match status" value="1"/>
</dbReference>
<dbReference type="Pfam" id="PF13561">
    <property type="entry name" value="adh_short_C2"/>
    <property type="match status" value="1"/>
</dbReference>
<dbReference type="GO" id="GO:0008206">
    <property type="term" value="P:bile acid metabolic process"/>
    <property type="evidence" value="ECO:0007669"/>
    <property type="project" value="UniProtKB-ARBA"/>
</dbReference>
<evidence type="ECO:0000256" key="3">
    <source>
        <dbReference type="ARBA" id="ARBA00023027"/>
    </source>
</evidence>
<evidence type="ECO:0000313" key="6">
    <source>
        <dbReference type="Proteomes" id="UP000250369"/>
    </source>
</evidence>
<dbReference type="PANTHER" id="PTHR24321">
    <property type="entry name" value="DEHYDROGENASES, SHORT CHAIN"/>
    <property type="match status" value="1"/>
</dbReference>
<feature type="domain" description="Ketoreductase" evidence="4">
    <location>
        <begin position="9"/>
        <end position="152"/>
    </location>
</feature>
<organism evidence="5 6">
    <name type="scientific">Paenibacillus contaminans</name>
    <dbReference type="NCBI Taxonomy" id="450362"/>
    <lineage>
        <taxon>Bacteria</taxon>
        <taxon>Bacillati</taxon>
        <taxon>Bacillota</taxon>
        <taxon>Bacilli</taxon>
        <taxon>Bacillales</taxon>
        <taxon>Paenibacillaceae</taxon>
        <taxon>Paenibacillus</taxon>
    </lineage>
</organism>
<dbReference type="NCBIfam" id="NF005559">
    <property type="entry name" value="PRK07231.1"/>
    <property type="match status" value="1"/>
</dbReference>
<dbReference type="PRINTS" id="PR00081">
    <property type="entry name" value="GDHRDH"/>
</dbReference>
<dbReference type="Proteomes" id="UP000250369">
    <property type="component" value="Unassembled WGS sequence"/>
</dbReference>
<keyword evidence="2" id="KW-0560">Oxidoreductase</keyword>
<dbReference type="AlphaFoldDB" id="A0A329MG55"/>
<dbReference type="PROSITE" id="PS00061">
    <property type="entry name" value="ADH_SHORT"/>
    <property type="match status" value="1"/>
</dbReference>
<gene>
    <name evidence="5" type="ORF">DQG23_24020</name>
</gene>
<evidence type="ECO:0000259" key="4">
    <source>
        <dbReference type="SMART" id="SM00822"/>
    </source>
</evidence>
<keyword evidence="6" id="KW-1185">Reference proteome</keyword>
<evidence type="ECO:0000313" key="5">
    <source>
        <dbReference type="EMBL" id="RAV18800.1"/>
    </source>
</evidence>
<comment type="caution">
    <text evidence="5">The sequence shown here is derived from an EMBL/GenBank/DDBJ whole genome shotgun (WGS) entry which is preliminary data.</text>
</comment>
<dbReference type="GO" id="GO:0016491">
    <property type="term" value="F:oxidoreductase activity"/>
    <property type="evidence" value="ECO:0007669"/>
    <property type="project" value="UniProtKB-KW"/>
</dbReference>
<dbReference type="InterPro" id="IPR036291">
    <property type="entry name" value="NAD(P)-bd_dom_sf"/>
</dbReference>
<dbReference type="CDD" id="cd05233">
    <property type="entry name" value="SDR_c"/>
    <property type="match status" value="1"/>
</dbReference>
<dbReference type="InterPro" id="IPR002347">
    <property type="entry name" value="SDR_fam"/>
</dbReference>
<dbReference type="PANTHER" id="PTHR24321:SF8">
    <property type="entry name" value="ESTRADIOL 17-BETA-DEHYDROGENASE 8-RELATED"/>
    <property type="match status" value="1"/>
</dbReference>
<dbReference type="EMBL" id="QMFB01000015">
    <property type="protein sequence ID" value="RAV18800.1"/>
    <property type="molecule type" value="Genomic_DNA"/>
</dbReference>
<evidence type="ECO:0000256" key="2">
    <source>
        <dbReference type="ARBA" id="ARBA00023002"/>
    </source>
</evidence>
<comment type="similarity">
    <text evidence="1">Belongs to the short-chain dehydrogenases/reductases (SDR) family.</text>
</comment>
<dbReference type="SMART" id="SM00822">
    <property type="entry name" value="PKS_KR"/>
    <property type="match status" value="1"/>
</dbReference>
<dbReference type="SUPFAM" id="SSF51735">
    <property type="entry name" value="NAD(P)-binding Rossmann-fold domains"/>
    <property type="match status" value="1"/>
</dbReference>
<name>A0A329MG55_9BACL</name>
<reference evidence="5 6" key="1">
    <citation type="journal article" date="2009" name="Int. J. Syst. Evol. Microbiol.">
        <title>Paenibacillus contaminans sp. nov., isolated from a contaminated laboratory plate.</title>
        <authorList>
            <person name="Chou J.H."/>
            <person name="Lee J.H."/>
            <person name="Lin M.C."/>
            <person name="Chang P.S."/>
            <person name="Arun A.B."/>
            <person name="Young C.C."/>
            <person name="Chen W.M."/>
        </authorList>
    </citation>
    <scope>NUCLEOTIDE SEQUENCE [LARGE SCALE GENOMIC DNA]</scope>
    <source>
        <strain evidence="5 6">CKOBP-6</strain>
    </source>
</reference>
<protein>
    <submittedName>
        <fullName evidence="5">Short-chain dehydrogenase</fullName>
    </submittedName>
</protein>
<dbReference type="OrthoDB" id="306388at2"/>
<dbReference type="RefSeq" id="WP_113033418.1">
    <property type="nucleotide sequence ID" value="NZ_QMFB01000015.1"/>
</dbReference>
<proteinExistence type="inferred from homology"/>